<keyword evidence="8 9" id="KW-0472">Membrane</keyword>
<evidence type="ECO:0000256" key="5">
    <source>
        <dbReference type="ARBA" id="ARBA00022741"/>
    </source>
</evidence>
<dbReference type="Gene3D" id="3.40.50.300">
    <property type="entry name" value="P-loop containing nucleotide triphosphate hydrolases"/>
    <property type="match status" value="1"/>
</dbReference>
<keyword evidence="6" id="KW-0067">ATP-binding</keyword>
<organism evidence="12 13">
    <name type="scientific">Candidatus Sungbacteria bacterium RIFCSPLOWO2_01_FULL_59_16</name>
    <dbReference type="NCBI Taxonomy" id="1802280"/>
    <lineage>
        <taxon>Bacteria</taxon>
        <taxon>Candidatus Sungiibacteriota</taxon>
    </lineage>
</organism>
<comment type="caution">
    <text evidence="12">The sequence shown here is derived from an EMBL/GenBank/DDBJ whole genome shotgun (WGS) entry which is preliminary data.</text>
</comment>
<keyword evidence="3" id="KW-1003">Cell membrane</keyword>
<reference evidence="12 13" key="1">
    <citation type="journal article" date="2016" name="Nat. Commun.">
        <title>Thousands of microbial genomes shed light on interconnected biogeochemical processes in an aquifer system.</title>
        <authorList>
            <person name="Anantharaman K."/>
            <person name="Brown C.T."/>
            <person name="Hug L.A."/>
            <person name="Sharon I."/>
            <person name="Castelle C.J."/>
            <person name="Probst A.J."/>
            <person name="Thomas B.C."/>
            <person name="Singh A."/>
            <person name="Wilkins M.J."/>
            <person name="Karaoz U."/>
            <person name="Brodie E.L."/>
            <person name="Williams K.H."/>
            <person name="Hubbard S.S."/>
            <person name="Banfield J.F."/>
        </authorList>
    </citation>
    <scope>NUCLEOTIDE SEQUENCE [LARGE SCALE GENOMIC DNA]</scope>
</reference>
<dbReference type="InterPro" id="IPR003593">
    <property type="entry name" value="AAA+_ATPase"/>
</dbReference>
<dbReference type="InterPro" id="IPR036640">
    <property type="entry name" value="ABC1_TM_sf"/>
</dbReference>
<dbReference type="PROSITE" id="PS50893">
    <property type="entry name" value="ABC_TRANSPORTER_2"/>
    <property type="match status" value="1"/>
</dbReference>
<evidence type="ECO:0008006" key="14">
    <source>
        <dbReference type="Google" id="ProtNLM"/>
    </source>
</evidence>
<dbReference type="InterPro" id="IPR011527">
    <property type="entry name" value="ABC1_TM_dom"/>
</dbReference>
<evidence type="ECO:0000256" key="6">
    <source>
        <dbReference type="ARBA" id="ARBA00022840"/>
    </source>
</evidence>
<dbReference type="PANTHER" id="PTHR24221">
    <property type="entry name" value="ATP-BINDING CASSETTE SUB-FAMILY B"/>
    <property type="match status" value="1"/>
</dbReference>
<evidence type="ECO:0000256" key="9">
    <source>
        <dbReference type="SAM" id="Phobius"/>
    </source>
</evidence>
<dbReference type="SMART" id="SM00382">
    <property type="entry name" value="AAA"/>
    <property type="match status" value="1"/>
</dbReference>
<evidence type="ECO:0000256" key="1">
    <source>
        <dbReference type="ARBA" id="ARBA00004651"/>
    </source>
</evidence>
<evidence type="ECO:0000259" key="11">
    <source>
        <dbReference type="PROSITE" id="PS50929"/>
    </source>
</evidence>
<accession>A0A1G2LAZ8</accession>
<dbReference type="Pfam" id="PF00664">
    <property type="entry name" value="ABC_membrane"/>
    <property type="match status" value="1"/>
</dbReference>
<dbReference type="GO" id="GO:0005886">
    <property type="term" value="C:plasma membrane"/>
    <property type="evidence" value="ECO:0007669"/>
    <property type="project" value="UniProtKB-SubCell"/>
</dbReference>
<feature type="transmembrane region" description="Helical" evidence="9">
    <location>
        <begin position="273"/>
        <end position="294"/>
    </location>
</feature>
<dbReference type="PANTHER" id="PTHR24221:SF654">
    <property type="entry name" value="ATP-BINDING CASSETTE SUB-FAMILY B MEMBER 6"/>
    <property type="match status" value="1"/>
</dbReference>
<keyword evidence="5" id="KW-0547">Nucleotide-binding</keyword>
<feature type="domain" description="ABC transmembrane type-1" evidence="11">
    <location>
        <begin position="38"/>
        <end position="326"/>
    </location>
</feature>
<dbReference type="SUPFAM" id="SSF52540">
    <property type="entry name" value="P-loop containing nucleoside triphosphate hydrolases"/>
    <property type="match status" value="1"/>
</dbReference>
<dbReference type="GO" id="GO:0034040">
    <property type="term" value="F:ATPase-coupled lipid transmembrane transporter activity"/>
    <property type="evidence" value="ECO:0007669"/>
    <property type="project" value="TreeGrafter"/>
</dbReference>
<dbReference type="Proteomes" id="UP000176705">
    <property type="component" value="Unassembled WGS sequence"/>
</dbReference>
<protein>
    <recommendedName>
        <fullName evidence="14">ABC transporter ATP-binding protein</fullName>
    </recommendedName>
</protein>
<evidence type="ECO:0000256" key="4">
    <source>
        <dbReference type="ARBA" id="ARBA00022692"/>
    </source>
</evidence>
<dbReference type="AlphaFoldDB" id="A0A1G2LAZ8"/>
<sequence>MEQQLSTKRKPQTLTREIFWGGLQIIVQYLAPHRRELFILTGFSVASALTEAFVPYLAGRVFDAIISVATQPTRSLAVIGGTVAVWYGLKFVTDIADWQISSREDRLGARLESEYIAAGFSKLMLMPMSFHRAKKHGEVGERITRGASWLDNIVSNVLIDLTPRFLSVITALVITFFINPLLAAVLLAAVLLYAFILSRSVGDLAFLQRRTRRAYELAYGHTYDVLENIQEIKQATAEEFEARRIHRRFVTVAARLWLDMHRVFQRLDFSQRVIVSLTQLVIFVTSIFLVRSGGMTPGELVMFNGYAAMLFGPFAVLGRNWNIIQNGLVAVVRAEKVLALPTERYVPENAVILPDIRGKIACEEVSFAHRKGAEILRDVSFSVQPGETVALVGESGVGKTTLIELILGFHFPEAGRILIDGHDIRTLDLKGYRQQIAVVPQEPSLFNDTIAMNIRYGSFGADDAAVLRAAREAHAADFIESFPEKYKQLVGWRGVKLSTGQKQRIAIARAILRNPKILILDEPTSALDAKSEELLKESLGRLMQGRTTFIIAHRLSTVRRADRIIVLDKGTIAEVGTHSELLAKGGIYKELYDLQFAEKRDE</sequence>
<dbReference type="InterPro" id="IPR003439">
    <property type="entry name" value="ABC_transporter-like_ATP-bd"/>
</dbReference>
<evidence type="ECO:0000256" key="3">
    <source>
        <dbReference type="ARBA" id="ARBA00022475"/>
    </source>
</evidence>
<dbReference type="PROSITE" id="PS50929">
    <property type="entry name" value="ABC_TM1F"/>
    <property type="match status" value="1"/>
</dbReference>
<keyword evidence="7 9" id="KW-1133">Transmembrane helix</keyword>
<name>A0A1G2LAZ8_9BACT</name>
<feature type="transmembrane region" description="Helical" evidence="9">
    <location>
        <begin position="37"/>
        <end position="58"/>
    </location>
</feature>
<evidence type="ECO:0000256" key="7">
    <source>
        <dbReference type="ARBA" id="ARBA00022989"/>
    </source>
</evidence>
<evidence type="ECO:0000313" key="13">
    <source>
        <dbReference type="Proteomes" id="UP000176705"/>
    </source>
</evidence>
<evidence type="ECO:0000313" key="12">
    <source>
        <dbReference type="EMBL" id="OHA08724.1"/>
    </source>
</evidence>
<dbReference type="InterPro" id="IPR039421">
    <property type="entry name" value="Type_1_exporter"/>
</dbReference>
<dbReference type="Pfam" id="PF00005">
    <property type="entry name" value="ABC_tran"/>
    <property type="match status" value="1"/>
</dbReference>
<dbReference type="FunFam" id="3.40.50.300:FF:000221">
    <property type="entry name" value="Multidrug ABC transporter ATP-binding protein"/>
    <property type="match status" value="1"/>
</dbReference>
<dbReference type="CDD" id="cd07346">
    <property type="entry name" value="ABC_6TM_exporters"/>
    <property type="match status" value="1"/>
</dbReference>
<proteinExistence type="predicted"/>
<evidence type="ECO:0000256" key="8">
    <source>
        <dbReference type="ARBA" id="ARBA00023136"/>
    </source>
</evidence>
<feature type="domain" description="ABC transporter" evidence="10">
    <location>
        <begin position="360"/>
        <end position="594"/>
    </location>
</feature>
<dbReference type="Gene3D" id="1.20.1560.10">
    <property type="entry name" value="ABC transporter type 1, transmembrane domain"/>
    <property type="match status" value="1"/>
</dbReference>
<evidence type="ECO:0000256" key="2">
    <source>
        <dbReference type="ARBA" id="ARBA00022448"/>
    </source>
</evidence>
<gene>
    <name evidence="12" type="ORF">A3B37_02635</name>
</gene>
<dbReference type="GO" id="GO:0140359">
    <property type="term" value="F:ABC-type transporter activity"/>
    <property type="evidence" value="ECO:0007669"/>
    <property type="project" value="InterPro"/>
</dbReference>
<dbReference type="EMBL" id="MHQS01000011">
    <property type="protein sequence ID" value="OHA08724.1"/>
    <property type="molecule type" value="Genomic_DNA"/>
</dbReference>
<keyword evidence="4 9" id="KW-0812">Transmembrane</keyword>
<evidence type="ECO:0000259" key="10">
    <source>
        <dbReference type="PROSITE" id="PS50893"/>
    </source>
</evidence>
<dbReference type="GO" id="GO:0016887">
    <property type="term" value="F:ATP hydrolysis activity"/>
    <property type="evidence" value="ECO:0007669"/>
    <property type="project" value="InterPro"/>
</dbReference>
<keyword evidence="2" id="KW-0813">Transport</keyword>
<dbReference type="InterPro" id="IPR027417">
    <property type="entry name" value="P-loop_NTPase"/>
</dbReference>
<comment type="subcellular location">
    <subcellularLocation>
        <location evidence="1">Cell membrane</location>
        <topology evidence="1">Multi-pass membrane protein</topology>
    </subcellularLocation>
</comment>
<dbReference type="GO" id="GO:0005524">
    <property type="term" value="F:ATP binding"/>
    <property type="evidence" value="ECO:0007669"/>
    <property type="project" value="UniProtKB-KW"/>
</dbReference>
<dbReference type="STRING" id="1802280.A3B37_02635"/>
<dbReference type="SUPFAM" id="SSF90123">
    <property type="entry name" value="ABC transporter transmembrane region"/>
    <property type="match status" value="1"/>
</dbReference>
<feature type="transmembrane region" description="Helical" evidence="9">
    <location>
        <begin position="165"/>
        <end position="196"/>
    </location>
</feature>